<evidence type="ECO:0000313" key="3">
    <source>
        <dbReference type="Proteomes" id="UP000231823"/>
    </source>
</evidence>
<keyword evidence="1" id="KW-0812">Transmembrane</keyword>
<gene>
    <name evidence="2" type="ORF">SFLOR_v1c04240</name>
</gene>
<accession>A0A2K8SDE0</accession>
<name>A0A2K8SDE0_9MOLU</name>
<evidence type="ECO:0000256" key="1">
    <source>
        <dbReference type="SAM" id="Phobius"/>
    </source>
</evidence>
<proteinExistence type="predicted"/>
<dbReference type="AlphaFoldDB" id="A0A2K8SDE0"/>
<dbReference type="Proteomes" id="UP000231823">
    <property type="component" value="Chromosome"/>
</dbReference>
<reference evidence="2 3" key="1">
    <citation type="submission" date="2017-12" db="EMBL/GenBank/DDBJ databases">
        <title>Complete genome sequence of Spiroplasma floricola 23-6 (ATCC 29989).</title>
        <authorList>
            <person name="Tsai Y.-M."/>
            <person name="Wu P.-S."/>
            <person name="Lo W.-S."/>
            <person name="Kuo C.-H."/>
        </authorList>
    </citation>
    <scope>NUCLEOTIDE SEQUENCE [LARGE SCALE GENOMIC DNA]</scope>
    <source>
        <strain evidence="2 3">23-6</strain>
    </source>
</reference>
<dbReference type="EMBL" id="CP025057">
    <property type="protein sequence ID" value="AUB31476.1"/>
    <property type="molecule type" value="Genomic_DNA"/>
</dbReference>
<keyword evidence="1" id="KW-1133">Transmembrane helix</keyword>
<evidence type="ECO:0000313" key="2">
    <source>
        <dbReference type="EMBL" id="AUB31476.1"/>
    </source>
</evidence>
<keyword evidence="1" id="KW-0472">Membrane</keyword>
<feature type="transmembrane region" description="Helical" evidence="1">
    <location>
        <begin position="237"/>
        <end position="263"/>
    </location>
</feature>
<keyword evidence="3" id="KW-1185">Reference proteome</keyword>
<protein>
    <submittedName>
        <fullName evidence="2">Uncharacterized protein</fullName>
    </submittedName>
</protein>
<dbReference type="KEGG" id="sfz:SFLOR_v1c04240"/>
<organism evidence="2 3">
    <name type="scientific">Spiroplasma floricola 23-6</name>
    <dbReference type="NCBI Taxonomy" id="1336749"/>
    <lineage>
        <taxon>Bacteria</taxon>
        <taxon>Bacillati</taxon>
        <taxon>Mycoplasmatota</taxon>
        <taxon>Mollicutes</taxon>
        <taxon>Entomoplasmatales</taxon>
        <taxon>Spiroplasmataceae</taxon>
        <taxon>Spiroplasma</taxon>
    </lineage>
</organism>
<sequence>MIVPGMGIESLTFINSVEKQIKRIMPKGKYVFDPSHPLYEEMMNNVIKNSFKADAISTINFYNSKDYKDHYDEYIKFSDDWYQQHWAEKVANKEEIDLYHVGLNFIEFDKAIATKYHSFGFVNTGIQWMFKSKGLKDIFSKDIYELSLEQQTIWNQEVYDKEMTYKGPGLNGVKVDWSIGTNIVNNKVWFLNTQIDSIKFALQLTNPFMDQNLDKNEEIKYVTVDSLKAPNFTATLIFLRFAIVLWFFNIIIIPLGITAFFILKKRWTNKD</sequence>